<gene>
    <name evidence="3" type="ORF">DN757_05370</name>
    <name evidence="2" type="ORF">GCM10008014_39950</name>
</gene>
<dbReference type="Proteomes" id="UP000249204">
    <property type="component" value="Unassembled WGS sequence"/>
</dbReference>
<protein>
    <submittedName>
        <fullName evidence="3">Uncharacterized protein</fullName>
    </submittedName>
</protein>
<keyword evidence="1" id="KW-0812">Transmembrane</keyword>
<keyword evidence="1" id="KW-1133">Transmembrane helix</keyword>
<dbReference type="EMBL" id="QKWW01000016">
    <property type="protein sequence ID" value="PZT56682.1"/>
    <property type="molecule type" value="Genomic_DNA"/>
</dbReference>
<accession>A0A2W6NLB5</accession>
<reference evidence="2" key="4">
    <citation type="submission" date="2024-05" db="EMBL/GenBank/DDBJ databases">
        <authorList>
            <person name="Sun Q."/>
            <person name="Zhou Y."/>
        </authorList>
    </citation>
    <scope>NUCLEOTIDE SEQUENCE</scope>
    <source>
        <strain evidence="2">CGMCC 1.12770</strain>
    </source>
</reference>
<keyword evidence="5" id="KW-1185">Reference proteome</keyword>
<evidence type="ECO:0000313" key="4">
    <source>
        <dbReference type="Proteomes" id="UP000249204"/>
    </source>
</evidence>
<keyword evidence="1" id="KW-0472">Membrane</keyword>
<dbReference type="Proteomes" id="UP000652153">
    <property type="component" value="Unassembled WGS sequence"/>
</dbReference>
<proteinExistence type="predicted"/>
<name>A0A2W6NLB5_9BACL</name>
<evidence type="ECO:0000313" key="5">
    <source>
        <dbReference type="Proteomes" id="UP000652153"/>
    </source>
</evidence>
<reference evidence="3 4" key="2">
    <citation type="submission" date="2018-06" db="EMBL/GenBank/DDBJ databases">
        <title>Isolation of heavy metals resistant Paenibacillus silvae NC2 from Gold-Copper mine in ZiJin, China.</title>
        <authorList>
            <person name="Xu J."/>
            <person name="Mazhar H.S."/>
            <person name="Rensing C."/>
        </authorList>
    </citation>
    <scope>NUCLEOTIDE SEQUENCE [LARGE SCALE GENOMIC DNA]</scope>
    <source>
        <strain evidence="3 4">NC2</strain>
    </source>
</reference>
<evidence type="ECO:0000313" key="2">
    <source>
        <dbReference type="EMBL" id="GGH62970.1"/>
    </source>
</evidence>
<sequence>MEKRGTKWLAAATQLGFVIIMLVPFISGQLHIYGLRGGLVQTYGQHILVPNQPMNVSLELNDPVPTR</sequence>
<evidence type="ECO:0000256" key="1">
    <source>
        <dbReference type="SAM" id="Phobius"/>
    </source>
</evidence>
<dbReference type="RefSeq" id="WP_111269242.1">
    <property type="nucleotide sequence ID" value="NZ_BMFU01000006.1"/>
</dbReference>
<evidence type="ECO:0000313" key="3">
    <source>
        <dbReference type="EMBL" id="PZT56682.1"/>
    </source>
</evidence>
<organism evidence="3 4">
    <name type="scientific">Paenibacillus silvae</name>
    <dbReference type="NCBI Taxonomy" id="1325358"/>
    <lineage>
        <taxon>Bacteria</taxon>
        <taxon>Bacillati</taxon>
        <taxon>Bacillota</taxon>
        <taxon>Bacilli</taxon>
        <taxon>Bacillales</taxon>
        <taxon>Paenibacillaceae</taxon>
        <taxon>Paenibacillus</taxon>
    </lineage>
</organism>
<reference evidence="5" key="3">
    <citation type="journal article" date="2019" name="Int. J. Syst. Evol. Microbiol.">
        <title>The Global Catalogue of Microorganisms (GCM) 10K type strain sequencing project: providing services to taxonomists for standard genome sequencing and annotation.</title>
        <authorList>
            <consortium name="The Broad Institute Genomics Platform"/>
            <consortium name="The Broad Institute Genome Sequencing Center for Infectious Disease"/>
            <person name="Wu L."/>
            <person name="Ma J."/>
        </authorList>
    </citation>
    <scope>NUCLEOTIDE SEQUENCE [LARGE SCALE GENOMIC DNA]</scope>
    <source>
        <strain evidence="5">CGMCC 1.12770</strain>
    </source>
</reference>
<reference evidence="2" key="1">
    <citation type="journal article" date="2014" name="Int. J. Syst. Evol. Microbiol.">
        <title>Complete genome of a new Firmicutes species belonging to the dominant human colonic microbiota ('Ruminococcus bicirculans') reveals two chromosomes and a selective capacity to utilize plant glucans.</title>
        <authorList>
            <consortium name="NISC Comparative Sequencing Program"/>
            <person name="Wegmann U."/>
            <person name="Louis P."/>
            <person name="Goesmann A."/>
            <person name="Henrissat B."/>
            <person name="Duncan S.H."/>
            <person name="Flint H.J."/>
        </authorList>
    </citation>
    <scope>NUCLEOTIDE SEQUENCE</scope>
    <source>
        <strain evidence="2">CGMCC 1.12770</strain>
    </source>
</reference>
<comment type="caution">
    <text evidence="3">The sequence shown here is derived from an EMBL/GenBank/DDBJ whole genome shotgun (WGS) entry which is preliminary data.</text>
</comment>
<dbReference type="AlphaFoldDB" id="A0A2W6NLB5"/>
<dbReference type="EMBL" id="BMFU01000006">
    <property type="protein sequence ID" value="GGH62970.1"/>
    <property type="molecule type" value="Genomic_DNA"/>
</dbReference>
<feature type="transmembrane region" description="Helical" evidence="1">
    <location>
        <begin position="6"/>
        <end position="26"/>
    </location>
</feature>